<evidence type="ECO:0000313" key="2">
    <source>
        <dbReference type="EMBL" id="GJE97318.1"/>
    </source>
</evidence>
<evidence type="ECO:0000313" key="3">
    <source>
        <dbReference type="Proteomes" id="UP000703269"/>
    </source>
</evidence>
<feature type="compositionally biased region" description="Low complexity" evidence="1">
    <location>
        <begin position="1"/>
        <end position="10"/>
    </location>
</feature>
<evidence type="ECO:0000256" key="1">
    <source>
        <dbReference type="SAM" id="MobiDB-lite"/>
    </source>
</evidence>
<organism evidence="2 3">
    <name type="scientific">Phanerochaete sordida</name>
    <dbReference type="NCBI Taxonomy" id="48140"/>
    <lineage>
        <taxon>Eukaryota</taxon>
        <taxon>Fungi</taxon>
        <taxon>Dikarya</taxon>
        <taxon>Basidiomycota</taxon>
        <taxon>Agaricomycotina</taxon>
        <taxon>Agaricomycetes</taxon>
        <taxon>Polyporales</taxon>
        <taxon>Phanerochaetaceae</taxon>
        <taxon>Phanerochaete</taxon>
    </lineage>
</organism>
<sequence length="230" mass="24596">MSSSSTSAPSSRRHSNIDRLNAGSPVDPYAAYDEIARLHAYYAPLLLACPDMAPSPYPSEAYRPFKAMSTHTIGVARREEKRASSTTPRDKQTGPLDMWADFTAAIDDTVPPTSPPSHAVCTTISLPDVEPESSLSDSESMEDDDVPELDWSPTSSLAPTRPNTPSSIAADLLPDLFAAALEKVLVEDVDGVPAFGIGVAVYGDEYAVESIDTDPKELDPLDELMGLAVV</sequence>
<feature type="region of interest" description="Disordered" evidence="1">
    <location>
        <begin position="126"/>
        <end position="163"/>
    </location>
</feature>
<feature type="region of interest" description="Disordered" evidence="1">
    <location>
        <begin position="76"/>
        <end position="95"/>
    </location>
</feature>
<feature type="compositionally biased region" description="Acidic residues" evidence="1">
    <location>
        <begin position="139"/>
        <end position="148"/>
    </location>
</feature>
<accession>A0A9P3LJH1</accession>
<gene>
    <name evidence="2" type="ORF">PsYK624_135340</name>
</gene>
<dbReference type="EMBL" id="BPQB01000070">
    <property type="protein sequence ID" value="GJE97318.1"/>
    <property type="molecule type" value="Genomic_DNA"/>
</dbReference>
<keyword evidence="3" id="KW-1185">Reference proteome</keyword>
<dbReference type="AlphaFoldDB" id="A0A9P3LJH1"/>
<reference evidence="2 3" key="1">
    <citation type="submission" date="2021-08" db="EMBL/GenBank/DDBJ databases">
        <title>Draft Genome Sequence of Phanerochaete sordida strain YK-624.</title>
        <authorList>
            <person name="Mori T."/>
            <person name="Dohra H."/>
            <person name="Suzuki T."/>
            <person name="Kawagishi H."/>
            <person name="Hirai H."/>
        </authorList>
    </citation>
    <scope>NUCLEOTIDE SEQUENCE [LARGE SCALE GENOMIC DNA]</scope>
    <source>
        <strain evidence="2 3">YK-624</strain>
    </source>
</reference>
<feature type="compositionally biased region" description="Basic and acidic residues" evidence="1">
    <location>
        <begin position="76"/>
        <end position="92"/>
    </location>
</feature>
<name>A0A9P3LJH1_9APHY</name>
<feature type="region of interest" description="Disordered" evidence="1">
    <location>
        <begin position="1"/>
        <end position="24"/>
    </location>
</feature>
<proteinExistence type="predicted"/>
<dbReference type="Proteomes" id="UP000703269">
    <property type="component" value="Unassembled WGS sequence"/>
</dbReference>
<feature type="compositionally biased region" description="Polar residues" evidence="1">
    <location>
        <begin position="152"/>
        <end position="163"/>
    </location>
</feature>
<comment type="caution">
    <text evidence="2">The sequence shown here is derived from an EMBL/GenBank/DDBJ whole genome shotgun (WGS) entry which is preliminary data.</text>
</comment>
<protein>
    <submittedName>
        <fullName evidence="2">Uncharacterized protein</fullName>
    </submittedName>
</protein>